<reference evidence="1 2" key="1">
    <citation type="submission" date="2019-03" db="EMBL/GenBank/DDBJ databases">
        <title>Flavobacterium TSA-D2 sp. nov., isolated from arctic soil.</title>
        <authorList>
            <person name="Chaudhary D.K."/>
        </authorList>
    </citation>
    <scope>NUCLEOTIDE SEQUENCE [LARGE SCALE GENOMIC DNA]</scope>
    <source>
        <strain evidence="1 2">TSA-D2</strain>
    </source>
</reference>
<accession>A0A4R5CLL7</accession>
<evidence type="ECO:0000313" key="2">
    <source>
        <dbReference type="Proteomes" id="UP000294597"/>
    </source>
</evidence>
<protein>
    <submittedName>
        <fullName evidence="1">Uncharacterized protein</fullName>
    </submittedName>
</protein>
<gene>
    <name evidence="1" type="ORF">E0F98_15100</name>
</gene>
<organism evidence="1 2">
    <name type="scientific">Flavobacterium hiemivividum</name>
    <dbReference type="NCBI Taxonomy" id="2541734"/>
    <lineage>
        <taxon>Bacteria</taxon>
        <taxon>Pseudomonadati</taxon>
        <taxon>Bacteroidota</taxon>
        <taxon>Flavobacteriia</taxon>
        <taxon>Flavobacteriales</taxon>
        <taxon>Flavobacteriaceae</taxon>
        <taxon>Flavobacterium</taxon>
    </lineage>
</organism>
<dbReference type="RefSeq" id="WP_132112952.1">
    <property type="nucleotide sequence ID" value="NZ_SMFO01000017.1"/>
</dbReference>
<comment type="caution">
    <text evidence="1">The sequence shown here is derived from an EMBL/GenBank/DDBJ whole genome shotgun (WGS) entry which is preliminary data.</text>
</comment>
<sequence length="94" mass="11396">MTVEEIKQKILETHPSSDSTGHSIDDDKYAEVNEDYFTWERYERCIDLLCTEKEHVLDLRFFYSNIFWPEQVTSKDELVAKIKLYFKNNLYDEF</sequence>
<dbReference type="Proteomes" id="UP000294597">
    <property type="component" value="Unassembled WGS sequence"/>
</dbReference>
<dbReference type="AlphaFoldDB" id="A0A4R5CLL7"/>
<dbReference type="EMBL" id="SMFO01000017">
    <property type="protein sequence ID" value="TDE01249.1"/>
    <property type="molecule type" value="Genomic_DNA"/>
</dbReference>
<proteinExistence type="predicted"/>
<keyword evidence="2" id="KW-1185">Reference proteome</keyword>
<name>A0A4R5CLL7_9FLAO</name>
<evidence type="ECO:0000313" key="1">
    <source>
        <dbReference type="EMBL" id="TDE01249.1"/>
    </source>
</evidence>